<protein>
    <recommendedName>
        <fullName evidence="3">Mab-21-like nucleotidyltransferase domain-containing protein</fullName>
    </recommendedName>
</protein>
<proteinExistence type="predicted"/>
<evidence type="ECO:0000313" key="2">
    <source>
        <dbReference type="Proteomes" id="UP000596742"/>
    </source>
</evidence>
<dbReference type="PANTHER" id="PTHR10656:SF69">
    <property type="entry name" value="MAB-21-LIKE HHH_H2TH-LIKE DOMAIN-CONTAINING PROTEIN"/>
    <property type="match status" value="1"/>
</dbReference>
<dbReference type="OrthoDB" id="6112914at2759"/>
<dbReference type="PANTHER" id="PTHR10656">
    <property type="entry name" value="CELL FATE DETERMINING PROTEIN MAB21-RELATED"/>
    <property type="match status" value="1"/>
</dbReference>
<organism evidence="1 2">
    <name type="scientific">Mytilus galloprovincialis</name>
    <name type="common">Mediterranean mussel</name>
    <dbReference type="NCBI Taxonomy" id="29158"/>
    <lineage>
        <taxon>Eukaryota</taxon>
        <taxon>Metazoa</taxon>
        <taxon>Spiralia</taxon>
        <taxon>Lophotrochozoa</taxon>
        <taxon>Mollusca</taxon>
        <taxon>Bivalvia</taxon>
        <taxon>Autobranchia</taxon>
        <taxon>Pteriomorphia</taxon>
        <taxon>Mytilida</taxon>
        <taxon>Mytiloidea</taxon>
        <taxon>Mytilidae</taxon>
        <taxon>Mytilinae</taxon>
        <taxon>Mytilus</taxon>
    </lineage>
</organism>
<dbReference type="EMBL" id="UYJE01006824">
    <property type="protein sequence ID" value="VDI49341.1"/>
    <property type="molecule type" value="Genomic_DNA"/>
</dbReference>
<keyword evidence="2" id="KW-1185">Reference proteome</keyword>
<comment type="caution">
    <text evidence="1">The sequence shown here is derived from an EMBL/GenBank/DDBJ whole genome shotgun (WGS) entry which is preliminary data.</text>
</comment>
<dbReference type="Gene3D" id="1.10.1410.40">
    <property type="match status" value="1"/>
</dbReference>
<sequence>MDKVEEIVDNCIQQDDVTDALGKNVPKETSDDAKMEVAALVYLLQAVYGTCKDVEGSDEIGQCAFKEGKQFCGASDFDKKDSSMNPNTNNDENKSVQNVHGLRKIKNWEKYGVKRFPYPGRRRYPPLVYQSGDGGIIISNDVFGLTIRQFEEMYKACLVRRKTHEQYILNLRYPHKSSDEYLEYLENSTDCMRHDKDDRFWNENDSSEIDLHEYLVNTVGTEIDIRKRQQLLIIQEMINCENNSVETQLYSGSLAEGLELPGSDKDIMYIIKGVDFIRDVRNIKHPVKLPTLLMEPDNDHPGFSRLRLIAEIEEENEFITYNLFESTETGLYLSVNEFLKSRHKNMSHYQFVSHGPCLTDKDQHTDTVVCFHSKFIPFKAMPWVSRYQQQWPPNSVIDQIIEYGCLLVPIGPRTLTDCSLLWRLSFSVAEKQLVHSFNYTQLLCYGLLKLVLKHIVNTNDHAKDLLCSYFIKKTSFILGLRGR</sequence>
<dbReference type="AlphaFoldDB" id="A0A8B6FJ34"/>
<dbReference type="Proteomes" id="UP000596742">
    <property type="component" value="Unassembled WGS sequence"/>
</dbReference>
<accession>A0A8B6FJ34</accession>
<reference evidence="1" key="1">
    <citation type="submission" date="2018-11" db="EMBL/GenBank/DDBJ databases">
        <authorList>
            <person name="Alioto T."/>
            <person name="Alioto T."/>
        </authorList>
    </citation>
    <scope>NUCLEOTIDE SEQUENCE</scope>
</reference>
<name>A0A8B6FJ34_MYTGA</name>
<gene>
    <name evidence="1" type="ORF">MGAL_10B067406</name>
</gene>
<evidence type="ECO:0000313" key="1">
    <source>
        <dbReference type="EMBL" id="VDI49341.1"/>
    </source>
</evidence>
<evidence type="ECO:0008006" key="3">
    <source>
        <dbReference type="Google" id="ProtNLM"/>
    </source>
</evidence>